<protein>
    <submittedName>
        <fullName evidence="7">Methyl-accepting chemotaxis protein</fullName>
    </submittedName>
</protein>
<dbReference type="Gene3D" id="1.10.287.950">
    <property type="entry name" value="Methyl-accepting chemotaxis protein"/>
    <property type="match status" value="1"/>
</dbReference>
<evidence type="ECO:0000256" key="3">
    <source>
        <dbReference type="PROSITE-ProRule" id="PRU00284"/>
    </source>
</evidence>
<keyword evidence="1" id="KW-0145">Chemotaxis</keyword>
<dbReference type="SMART" id="SM00283">
    <property type="entry name" value="MA"/>
    <property type="match status" value="1"/>
</dbReference>
<feature type="transmembrane region" description="Helical" evidence="4">
    <location>
        <begin position="12"/>
        <end position="33"/>
    </location>
</feature>
<comment type="caution">
    <text evidence="7">The sequence shown here is derived from an EMBL/GenBank/DDBJ whole genome shotgun (WGS) entry which is preliminary data.</text>
</comment>
<keyword evidence="4" id="KW-1133">Transmembrane helix</keyword>
<keyword evidence="4" id="KW-0472">Membrane</keyword>
<name>A0A0C2CX84_9BACT</name>
<proteinExistence type="inferred from homology"/>
<evidence type="ECO:0000256" key="2">
    <source>
        <dbReference type="ARBA" id="ARBA00029447"/>
    </source>
</evidence>
<dbReference type="GO" id="GO:0016020">
    <property type="term" value="C:membrane"/>
    <property type="evidence" value="ECO:0007669"/>
    <property type="project" value="InterPro"/>
</dbReference>
<feature type="domain" description="Methyl-accepting transducer" evidence="5">
    <location>
        <begin position="409"/>
        <end position="631"/>
    </location>
</feature>
<dbReference type="PRINTS" id="PR00260">
    <property type="entry name" value="CHEMTRNSDUCR"/>
</dbReference>
<feature type="transmembrane region" description="Helical" evidence="4">
    <location>
        <begin position="118"/>
        <end position="142"/>
    </location>
</feature>
<dbReference type="GO" id="GO:0006935">
    <property type="term" value="P:chemotaxis"/>
    <property type="evidence" value="ECO:0007669"/>
    <property type="project" value="UniProtKB-KW"/>
</dbReference>
<dbReference type="PANTHER" id="PTHR43531">
    <property type="entry name" value="PROTEIN ICFG"/>
    <property type="match status" value="1"/>
</dbReference>
<comment type="similarity">
    <text evidence="2">Belongs to the methyl-accepting chemotaxis (MCP) protein family.</text>
</comment>
<evidence type="ECO:0000313" key="8">
    <source>
        <dbReference type="Proteomes" id="UP000031599"/>
    </source>
</evidence>
<feature type="transmembrane region" description="Helical" evidence="4">
    <location>
        <begin position="295"/>
        <end position="318"/>
    </location>
</feature>
<dbReference type="EMBL" id="JMCC02000076">
    <property type="protein sequence ID" value="KIG14210.1"/>
    <property type="molecule type" value="Genomic_DNA"/>
</dbReference>
<evidence type="ECO:0000256" key="1">
    <source>
        <dbReference type="ARBA" id="ARBA00022500"/>
    </source>
</evidence>
<dbReference type="RefSeq" id="WP_052553994.1">
    <property type="nucleotide sequence ID" value="NZ_JMCC02000076.1"/>
</dbReference>
<dbReference type="InterPro" id="IPR004089">
    <property type="entry name" value="MCPsignal_dom"/>
</dbReference>
<dbReference type="GO" id="GO:0004888">
    <property type="term" value="F:transmembrane signaling receptor activity"/>
    <property type="evidence" value="ECO:0007669"/>
    <property type="project" value="InterPro"/>
</dbReference>
<dbReference type="InterPro" id="IPR051310">
    <property type="entry name" value="MCP_chemotaxis"/>
</dbReference>
<dbReference type="Pfam" id="PF00672">
    <property type="entry name" value="HAMP"/>
    <property type="match status" value="1"/>
</dbReference>
<keyword evidence="3" id="KW-0807">Transducer</keyword>
<dbReference type="Pfam" id="PF00015">
    <property type="entry name" value="MCPsignal"/>
    <property type="match status" value="1"/>
</dbReference>
<dbReference type="InterPro" id="IPR004090">
    <property type="entry name" value="Chemotax_Me-accpt_rcpt"/>
</dbReference>
<gene>
    <name evidence="7" type="ORF">DB30_06959</name>
</gene>
<evidence type="ECO:0000256" key="4">
    <source>
        <dbReference type="SAM" id="Phobius"/>
    </source>
</evidence>
<dbReference type="SUPFAM" id="SSF58104">
    <property type="entry name" value="Methyl-accepting chemotaxis protein (MCP) signaling domain"/>
    <property type="match status" value="1"/>
</dbReference>
<dbReference type="PROSITE" id="PS50885">
    <property type="entry name" value="HAMP"/>
    <property type="match status" value="1"/>
</dbReference>
<accession>A0A0C2CX84</accession>
<sequence length="666" mass="70054">MDANKNVLTRSFALIGSIDLVVSVQLVFVLGSIDLVSVPILIGLMAVRMLAWIVDLFFILRSVRAWQQDPDTLEETELRKADHALGTVGRRFIMGYAAGWTVGMPLAIVTGTQGMGGLALLGAGLFVGGLVPIVSAIIHPLLAFSLLQLRLELTGQLRDRQILVHRVPGSFTRRQIMVGLALSWGVVVTMLGLGLMVHADALQAEASAELRGDVALAAAHLEAGRDPSRPPDNFAVVTTDQLPSVLAETVLTHDPTEPAPVVAADPSSGQILAAAPLPDGRWAFGTQTVDEQLHLVVLFVVLFVAATPFAGGVAHWALARLTSLPLARLSDAAKSLATDGKVRSLRRLGALHDDELGDLVVNFNKVLDVFDELATAATTVAKGDLRVQIDQPGDLQDAFRAMLAQLNEVVARIRETSLELASAAMEIQALTIQQDEAAQEQAASVRQVSASVSNLAAAADDIASSAAVVLHNAEQAYATTDALVEKNSELDRQVSSIGDLLGLIREIADRSDLLALNGSLEAVRVGEAGRGFALVAAEMRRLAERVTGTVDDVRGRIAQIESAGAGALAATQASRTLVQGTAEAARTISEVTREQSVGAEQASGGMTAVAQTVTAAAAATSQTRAAAEGLRVHATALERLTSRFRLGADVLDGPQSSQPSETSRPR</sequence>
<evidence type="ECO:0000313" key="7">
    <source>
        <dbReference type="EMBL" id="KIG14210.1"/>
    </source>
</evidence>
<dbReference type="PROSITE" id="PS50111">
    <property type="entry name" value="CHEMOTAXIS_TRANSDUC_2"/>
    <property type="match status" value="1"/>
</dbReference>
<feature type="domain" description="HAMP" evidence="6">
    <location>
        <begin position="364"/>
        <end position="418"/>
    </location>
</feature>
<feature type="transmembrane region" description="Helical" evidence="4">
    <location>
        <begin position="39"/>
        <end position="60"/>
    </location>
</feature>
<dbReference type="Proteomes" id="UP000031599">
    <property type="component" value="Unassembled WGS sequence"/>
</dbReference>
<evidence type="ECO:0000259" key="5">
    <source>
        <dbReference type="PROSITE" id="PS50111"/>
    </source>
</evidence>
<feature type="transmembrane region" description="Helical" evidence="4">
    <location>
        <begin position="176"/>
        <end position="197"/>
    </location>
</feature>
<dbReference type="GO" id="GO:0007165">
    <property type="term" value="P:signal transduction"/>
    <property type="evidence" value="ECO:0007669"/>
    <property type="project" value="UniProtKB-KW"/>
</dbReference>
<keyword evidence="4" id="KW-0812">Transmembrane</keyword>
<dbReference type="PANTHER" id="PTHR43531:SF11">
    <property type="entry name" value="METHYL-ACCEPTING CHEMOTAXIS PROTEIN 3"/>
    <property type="match status" value="1"/>
</dbReference>
<organism evidence="7 8">
    <name type="scientific">Enhygromyxa salina</name>
    <dbReference type="NCBI Taxonomy" id="215803"/>
    <lineage>
        <taxon>Bacteria</taxon>
        <taxon>Pseudomonadati</taxon>
        <taxon>Myxococcota</taxon>
        <taxon>Polyangia</taxon>
        <taxon>Nannocystales</taxon>
        <taxon>Nannocystaceae</taxon>
        <taxon>Enhygromyxa</taxon>
    </lineage>
</organism>
<dbReference type="InterPro" id="IPR003660">
    <property type="entry name" value="HAMP_dom"/>
</dbReference>
<evidence type="ECO:0000259" key="6">
    <source>
        <dbReference type="PROSITE" id="PS50885"/>
    </source>
</evidence>
<dbReference type="AlphaFoldDB" id="A0A0C2CX84"/>
<reference evidence="7 8" key="1">
    <citation type="submission" date="2014-12" db="EMBL/GenBank/DDBJ databases">
        <title>Genome assembly of Enhygromyxa salina DSM 15201.</title>
        <authorList>
            <person name="Sharma G."/>
            <person name="Subramanian S."/>
        </authorList>
    </citation>
    <scope>NUCLEOTIDE SEQUENCE [LARGE SCALE GENOMIC DNA]</scope>
    <source>
        <strain evidence="7 8">DSM 15201</strain>
    </source>
</reference>